<gene>
    <name evidence="2" type="ORF">AGERDE_LOCUS12154</name>
</gene>
<feature type="compositionally biased region" description="Polar residues" evidence="1">
    <location>
        <begin position="40"/>
        <end position="49"/>
    </location>
</feature>
<dbReference type="Proteomes" id="UP000789831">
    <property type="component" value="Unassembled WGS sequence"/>
</dbReference>
<comment type="caution">
    <text evidence="2">The sequence shown here is derived from an EMBL/GenBank/DDBJ whole genome shotgun (WGS) entry which is preliminary data.</text>
</comment>
<evidence type="ECO:0000313" key="3">
    <source>
        <dbReference type="Proteomes" id="UP000789831"/>
    </source>
</evidence>
<keyword evidence="3" id="KW-1185">Reference proteome</keyword>
<feature type="region of interest" description="Disordered" evidence="1">
    <location>
        <begin position="93"/>
        <end position="119"/>
    </location>
</feature>
<feature type="non-terminal residue" evidence="2">
    <location>
        <position position="119"/>
    </location>
</feature>
<dbReference type="EMBL" id="CAJVPL010007245">
    <property type="protein sequence ID" value="CAG8668646.1"/>
    <property type="molecule type" value="Genomic_DNA"/>
</dbReference>
<organism evidence="2 3">
    <name type="scientific">Ambispora gerdemannii</name>
    <dbReference type="NCBI Taxonomy" id="144530"/>
    <lineage>
        <taxon>Eukaryota</taxon>
        <taxon>Fungi</taxon>
        <taxon>Fungi incertae sedis</taxon>
        <taxon>Mucoromycota</taxon>
        <taxon>Glomeromycotina</taxon>
        <taxon>Glomeromycetes</taxon>
        <taxon>Archaeosporales</taxon>
        <taxon>Ambisporaceae</taxon>
        <taxon>Ambispora</taxon>
    </lineage>
</organism>
<feature type="non-terminal residue" evidence="2">
    <location>
        <position position="1"/>
    </location>
</feature>
<feature type="region of interest" description="Disordered" evidence="1">
    <location>
        <begin position="1"/>
        <end position="59"/>
    </location>
</feature>
<dbReference type="AlphaFoldDB" id="A0A9N9E8L9"/>
<sequence length="119" mass="13776">QAEDTQSNDGSIITITMTELKEERRRIQSKKMTDSDRKTVTLTYQSPSESHQDENFENSRIIKRKMMIPADGNHQPETEDDNKWDTTSIPWMIITDDSDSNGNNNETGTPYKKQHEQTI</sequence>
<accession>A0A9N9E8L9</accession>
<feature type="compositionally biased region" description="Polar residues" evidence="1">
    <location>
        <begin position="1"/>
        <end position="17"/>
    </location>
</feature>
<name>A0A9N9E8L9_9GLOM</name>
<evidence type="ECO:0000256" key="1">
    <source>
        <dbReference type="SAM" id="MobiDB-lite"/>
    </source>
</evidence>
<protein>
    <submittedName>
        <fullName evidence="2">9324_t:CDS:1</fullName>
    </submittedName>
</protein>
<evidence type="ECO:0000313" key="2">
    <source>
        <dbReference type="EMBL" id="CAG8668646.1"/>
    </source>
</evidence>
<proteinExistence type="predicted"/>
<feature type="compositionally biased region" description="Basic and acidic residues" evidence="1">
    <location>
        <begin position="19"/>
        <end position="39"/>
    </location>
</feature>
<reference evidence="2" key="1">
    <citation type="submission" date="2021-06" db="EMBL/GenBank/DDBJ databases">
        <authorList>
            <person name="Kallberg Y."/>
            <person name="Tangrot J."/>
            <person name="Rosling A."/>
        </authorList>
    </citation>
    <scope>NUCLEOTIDE SEQUENCE</scope>
    <source>
        <strain evidence="2">MT106</strain>
    </source>
</reference>